<name>A0A2P7B1Z9_9HYPH</name>
<evidence type="ECO:0000256" key="6">
    <source>
        <dbReference type="NCBIfam" id="TIGR01068"/>
    </source>
</evidence>
<evidence type="ECO:0000256" key="1">
    <source>
        <dbReference type="ARBA" id="ARBA00008987"/>
    </source>
</evidence>
<dbReference type="PANTHER" id="PTHR45663">
    <property type="entry name" value="GEO12009P1"/>
    <property type="match status" value="1"/>
</dbReference>
<dbReference type="FunFam" id="3.40.30.10:FF:000001">
    <property type="entry name" value="Thioredoxin"/>
    <property type="match status" value="1"/>
</dbReference>
<dbReference type="InterPro" id="IPR005746">
    <property type="entry name" value="Thioredoxin"/>
</dbReference>
<evidence type="ECO:0000256" key="2">
    <source>
        <dbReference type="ARBA" id="ARBA00022448"/>
    </source>
</evidence>
<keyword evidence="5" id="KW-0676">Redox-active center</keyword>
<dbReference type="PROSITE" id="PS51352">
    <property type="entry name" value="THIOREDOXIN_2"/>
    <property type="match status" value="1"/>
</dbReference>
<dbReference type="InterPro" id="IPR036249">
    <property type="entry name" value="Thioredoxin-like_sf"/>
</dbReference>
<dbReference type="SUPFAM" id="SSF52833">
    <property type="entry name" value="Thioredoxin-like"/>
    <property type="match status" value="1"/>
</dbReference>
<proteinExistence type="inferred from homology"/>
<keyword evidence="3" id="KW-0249">Electron transport</keyword>
<dbReference type="PRINTS" id="PR00421">
    <property type="entry name" value="THIOREDOXIN"/>
</dbReference>
<keyword evidence="4" id="KW-1015">Disulfide bond</keyword>
<dbReference type="InterPro" id="IPR013766">
    <property type="entry name" value="Thioredoxin_domain"/>
</dbReference>
<protein>
    <recommendedName>
        <fullName evidence="6">Thioredoxin</fullName>
    </recommendedName>
</protein>
<evidence type="ECO:0000259" key="7">
    <source>
        <dbReference type="PROSITE" id="PS51352"/>
    </source>
</evidence>
<evidence type="ECO:0000256" key="5">
    <source>
        <dbReference type="ARBA" id="ARBA00023284"/>
    </source>
</evidence>
<dbReference type="NCBIfam" id="TIGR01068">
    <property type="entry name" value="thioredoxin"/>
    <property type="match status" value="1"/>
</dbReference>
<evidence type="ECO:0000256" key="3">
    <source>
        <dbReference type="ARBA" id="ARBA00022982"/>
    </source>
</evidence>
<dbReference type="GO" id="GO:0045454">
    <property type="term" value="P:cell redox homeostasis"/>
    <property type="evidence" value="ECO:0007669"/>
    <property type="project" value="TreeGrafter"/>
</dbReference>
<dbReference type="PROSITE" id="PS00194">
    <property type="entry name" value="THIOREDOXIN_1"/>
    <property type="match status" value="1"/>
</dbReference>
<comment type="caution">
    <text evidence="8">The sequence shown here is derived from an EMBL/GenBank/DDBJ whole genome shotgun (WGS) entry which is preliminary data.</text>
</comment>
<organism evidence="8 9">
    <name type="scientific">Phyllobacterium endophyticum</name>
    <dbReference type="NCBI Taxonomy" id="1149773"/>
    <lineage>
        <taxon>Bacteria</taxon>
        <taxon>Pseudomonadati</taxon>
        <taxon>Pseudomonadota</taxon>
        <taxon>Alphaproteobacteria</taxon>
        <taxon>Hyphomicrobiales</taxon>
        <taxon>Phyllobacteriaceae</taxon>
        <taxon>Phyllobacterium</taxon>
    </lineage>
</organism>
<feature type="domain" description="Thioredoxin" evidence="7">
    <location>
        <begin position="5"/>
        <end position="110"/>
    </location>
</feature>
<dbReference type="AlphaFoldDB" id="A0A2P7B1Z9"/>
<dbReference type="EMBL" id="PGGN01000001">
    <property type="protein sequence ID" value="PSH60474.1"/>
    <property type="molecule type" value="Genomic_DNA"/>
</dbReference>
<keyword evidence="2" id="KW-0813">Transport</keyword>
<evidence type="ECO:0000313" key="9">
    <source>
        <dbReference type="Proteomes" id="UP000241158"/>
    </source>
</evidence>
<dbReference type="Gene3D" id="3.40.30.10">
    <property type="entry name" value="Glutaredoxin"/>
    <property type="match status" value="1"/>
</dbReference>
<evidence type="ECO:0000256" key="4">
    <source>
        <dbReference type="ARBA" id="ARBA00023157"/>
    </source>
</evidence>
<keyword evidence="9" id="KW-1185">Reference proteome</keyword>
<dbReference type="PANTHER" id="PTHR45663:SF11">
    <property type="entry name" value="GEO12009P1"/>
    <property type="match status" value="1"/>
</dbReference>
<dbReference type="GO" id="GO:0005829">
    <property type="term" value="C:cytosol"/>
    <property type="evidence" value="ECO:0007669"/>
    <property type="project" value="TreeGrafter"/>
</dbReference>
<sequence length="409" mass="45470">MMSDYIIDTSDAAFEADVLQSEIPVLLDFWAPWCGPCLAIAPLLEDIAAEYAGRAKVVKVNVDDNKQYAEQYGVQGIPTLILFKPGGEIAYRDHATTRTRLRVLLDDLTETTEPDLTTLATLTTSPCFNNDAALKQQLLDKLRANMAAAAEQGRRVAPLFLQNGPEVAEQHGLPRQWDAFLSNDEHALKIVEAIIPGADLAEVTRKFILHLLYGEEGLQFTTPEGPLTPLIERLAAFHNGLELVDGTDWRKLRKDVVAATDAIAAEHGYSALVRLAVLAEGAMSPLEEIEASTLAELYWIGRVAISLAMTPEDVVMQEEREKAMHQDYAERLKELGEWPDEPGPQHDAFEARANSIIESVQEEHRSRYPEHFAKQEQREDEALRLYGQKTDFLIDLIQAAAAQKGLPHA</sequence>
<dbReference type="InterPro" id="IPR017937">
    <property type="entry name" value="Thioredoxin_CS"/>
</dbReference>
<reference evidence="9" key="1">
    <citation type="submission" date="2017-11" db="EMBL/GenBank/DDBJ databases">
        <authorList>
            <person name="Kuznetsova I."/>
            <person name="Sazanova A."/>
            <person name="Chirak E."/>
            <person name="Safronova V."/>
            <person name="Willems A."/>
        </authorList>
    </citation>
    <scope>NUCLEOTIDE SEQUENCE [LARGE SCALE GENOMIC DNA]</scope>
    <source>
        <strain evidence="9">PEPV15</strain>
    </source>
</reference>
<comment type="similarity">
    <text evidence="1">Belongs to the thioredoxin family.</text>
</comment>
<dbReference type="CDD" id="cd02947">
    <property type="entry name" value="TRX_family"/>
    <property type="match status" value="1"/>
</dbReference>
<evidence type="ECO:0000313" key="8">
    <source>
        <dbReference type="EMBL" id="PSH60474.1"/>
    </source>
</evidence>
<accession>A0A2P7B1Z9</accession>
<dbReference type="GO" id="GO:0015035">
    <property type="term" value="F:protein-disulfide reductase activity"/>
    <property type="evidence" value="ECO:0007669"/>
    <property type="project" value="UniProtKB-UniRule"/>
</dbReference>
<dbReference type="Proteomes" id="UP000241158">
    <property type="component" value="Unassembled WGS sequence"/>
</dbReference>
<dbReference type="Pfam" id="PF00085">
    <property type="entry name" value="Thioredoxin"/>
    <property type="match status" value="1"/>
</dbReference>
<gene>
    <name evidence="8" type="primary">trxA</name>
    <name evidence="8" type="ORF">CU100_07310</name>
</gene>